<dbReference type="Proteomes" id="UP000193648">
    <property type="component" value="Unassembled WGS sequence"/>
</dbReference>
<name>A0A1Y2GQN1_9FUNG</name>
<sequence>MTNWKDDINVERSGAVYFLSQPSRPKFSPSEYIESRGLRQEDSHVILREWNRWIKDLMNSRHSFIREAAKAAGLMKAADLDKFYEKRIVAKRKLDVLKSSSEQLKDADQNLARQIKKGVEESLDSTETTDKHGDASDVAVVDRPKFISEVCSLIQKENEEQSVSLPPTRVLLKRGRTSKSGIASITARHGGHQPPEHDVNDGARTPPRNVQGYCEEIPLAKDLEAVFRHVDISANFLLREADQRLYDDASKWFKAKIKTSTELTIAEMRTTRFQEDWIHDLLYYRLILLRAGLNPNVDENTYTSFWVSPDFFALQTGVQGLISSGFVNENHFGPSAWRRSLARGTQSSKGTNVDAYFIGRDDYVDVIFENIGPPSCTNHSKHHDDKEKTWRNAADALLERYYNSSGSFEIAKGYKIVCVIVFGYDISIYTVSILDRNEYLVQKVFQDKYHVRRDVYLSKLLVHLKICLTIKTIMEDNWDVCVEFDNSIESTVKEEQAHFNMKIHTTPMKAQISPTKNRRLPM</sequence>
<evidence type="ECO:0000313" key="3">
    <source>
        <dbReference type="Proteomes" id="UP000193648"/>
    </source>
</evidence>
<organism evidence="2 3">
    <name type="scientific">Lobosporangium transversale</name>
    <dbReference type="NCBI Taxonomy" id="64571"/>
    <lineage>
        <taxon>Eukaryota</taxon>
        <taxon>Fungi</taxon>
        <taxon>Fungi incertae sedis</taxon>
        <taxon>Mucoromycota</taxon>
        <taxon>Mortierellomycotina</taxon>
        <taxon>Mortierellomycetes</taxon>
        <taxon>Mortierellales</taxon>
        <taxon>Mortierellaceae</taxon>
        <taxon>Lobosporangium</taxon>
    </lineage>
</organism>
<gene>
    <name evidence="2" type="ORF">BCR41DRAFT_352708</name>
</gene>
<feature type="region of interest" description="Disordered" evidence="1">
    <location>
        <begin position="186"/>
        <end position="205"/>
    </location>
</feature>
<dbReference type="EMBL" id="MCFF01000016">
    <property type="protein sequence ID" value="ORZ17555.1"/>
    <property type="molecule type" value="Genomic_DNA"/>
</dbReference>
<accession>A0A1Y2GQN1</accession>
<protein>
    <submittedName>
        <fullName evidence="2">Uncharacterized protein</fullName>
    </submittedName>
</protein>
<dbReference type="OrthoDB" id="2391656at2759"/>
<evidence type="ECO:0000256" key="1">
    <source>
        <dbReference type="SAM" id="MobiDB-lite"/>
    </source>
</evidence>
<keyword evidence="3" id="KW-1185">Reference proteome</keyword>
<dbReference type="GeneID" id="33565841"/>
<feature type="non-terminal residue" evidence="2">
    <location>
        <position position="1"/>
    </location>
</feature>
<proteinExistence type="predicted"/>
<reference evidence="2 3" key="1">
    <citation type="submission" date="2016-07" db="EMBL/GenBank/DDBJ databases">
        <title>Pervasive Adenine N6-methylation of Active Genes in Fungi.</title>
        <authorList>
            <consortium name="DOE Joint Genome Institute"/>
            <person name="Mondo S.J."/>
            <person name="Dannebaum R.O."/>
            <person name="Kuo R.C."/>
            <person name="Labutti K."/>
            <person name="Haridas S."/>
            <person name="Kuo A."/>
            <person name="Salamov A."/>
            <person name="Ahrendt S.R."/>
            <person name="Lipzen A."/>
            <person name="Sullivan W."/>
            <person name="Andreopoulos W.B."/>
            <person name="Clum A."/>
            <person name="Lindquist E."/>
            <person name="Daum C."/>
            <person name="Ramamoorthy G.K."/>
            <person name="Gryganskyi A."/>
            <person name="Culley D."/>
            <person name="Magnuson J.K."/>
            <person name="James T.Y."/>
            <person name="O'Malley M.A."/>
            <person name="Stajich J.E."/>
            <person name="Spatafora J.W."/>
            <person name="Visel A."/>
            <person name="Grigoriev I.V."/>
        </authorList>
    </citation>
    <scope>NUCLEOTIDE SEQUENCE [LARGE SCALE GENOMIC DNA]</scope>
    <source>
        <strain evidence="2 3">NRRL 3116</strain>
    </source>
</reference>
<dbReference type="AlphaFoldDB" id="A0A1Y2GQN1"/>
<dbReference type="RefSeq" id="XP_021881942.1">
    <property type="nucleotide sequence ID" value="XM_022023997.1"/>
</dbReference>
<evidence type="ECO:0000313" key="2">
    <source>
        <dbReference type="EMBL" id="ORZ17555.1"/>
    </source>
</evidence>
<comment type="caution">
    <text evidence="2">The sequence shown here is derived from an EMBL/GenBank/DDBJ whole genome shotgun (WGS) entry which is preliminary data.</text>
</comment>
<dbReference type="InParanoid" id="A0A1Y2GQN1"/>